<name>A0A1T5M0P1_9FIRM</name>
<dbReference type="RefSeq" id="WP_079493507.1">
    <property type="nucleotide sequence ID" value="NZ_FUZT01000009.1"/>
</dbReference>
<gene>
    <name evidence="1" type="ORF">SAMN02194393_03647</name>
</gene>
<dbReference type="PANTHER" id="PTHR32329:SF2">
    <property type="entry name" value="BIFUNCTIONAL PROTEIN [INCLUDES 2-HYDROXYACYL-COA DEHYDRATASE (N-TER) AND ITS ACTIVATOR DOMAIN (C_TERM)"/>
    <property type="match status" value="1"/>
</dbReference>
<dbReference type="InterPro" id="IPR010327">
    <property type="entry name" value="FldB/FldC_alpha/beta"/>
</dbReference>
<dbReference type="OrthoDB" id="9780120at2"/>
<protein>
    <submittedName>
        <fullName evidence="1">Predicted nucleotide-binding protein, sugar kinase/HSP70/actin superfamily</fullName>
    </submittedName>
</protein>
<keyword evidence="1" id="KW-0418">Kinase</keyword>
<evidence type="ECO:0000313" key="2">
    <source>
        <dbReference type="Proteomes" id="UP000190285"/>
    </source>
</evidence>
<sequence length="366" mass="41359">MKITFPHIGNTYIPIKAMFDDLGVETVIPPRCSKKTLELGTKYAPELICLPLKINLGNYLESIEKGADTIVITGGCGPCRFGYYSEVQREILKDLGHDVDIIVLEAPQGDKKEFFRRVSKISNTKNIIKITKSLKNAIVILKKLNKLEEIVLKNRPYEINKNEINNLYSGLIKKLEKSTGSKEMTYYLNKALKEIDEIPLDKNRDVLKVGIVGEIYTVIEDFSNLDIGKKLNEMGVEVHKSLSTGEWITEMLFYRSLGLSNERKIWNAADPYVKTCIGGHARETVGNTVLYSQKGYDGVIQLMPFTCMPEIVAMSLMPSIQAENNIPVLSLIIDEMTGEAGYLTRLEAFIDLLRNRKENPKYNRAL</sequence>
<proteinExistence type="predicted"/>
<keyword evidence="1" id="KW-0808">Transferase</keyword>
<evidence type="ECO:0000313" key="1">
    <source>
        <dbReference type="EMBL" id="SKC81693.1"/>
    </source>
</evidence>
<dbReference type="Proteomes" id="UP000190285">
    <property type="component" value="Unassembled WGS sequence"/>
</dbReference>
<dbReference type="GO" id="GO:0016301">
    <property type="term" value="F:kinase activity"/>
    <property type="evidence" value="ECO:0007669"/>
    <property type="project" value="UniProtKB-KW"/>
</dbReference>
<accession>A0A1T5M0P1</accession>
<dbReference type="PANTHER" id="PTHR32329">
    <property type="entry name" value="BIFUNCTIONAL PROTEIN [INCLUDES 2-HYDROXYACYL-COA DEHYDRATASE (N-TER) AND ITS ACTIVATOR DOMAIN (C_TERM)-RELATED"/>
    <property type="match status" value="1"/>
</dbReference>
<dbReference type="EMBL" id="FUZT01000009">
    <property type="protein sequence ID" value="SKC81693.1"/>
    <property type="molecule type" value="Genomic_DNA"/>
</dbReference>
<reference evidence="2" key="1">
    <citation type="submission" date="2017-02" db="EMBL/GenBank/DDBJ databases">
        <authorList>
            <person name="Varghese N."/>
            <person name="Submissions S."/>
        </authorList>
    </citation>
    <scope>NUCLEOTIDE SEQUENCE [LARGE SCALE GENOMIC DNA]</scope>
    <source>
        <strain evidence="2">M1</strain>
    </source>
</reference>
<dbReference type="InterPro" id="IPR051805">
    <property type="entry name" value="Dehydratase_Activator_Redct"/>
</dbReference>
<dbReference type="Gene3D" id="3.40.50.11900">
    <property type="match status" value="1"/>
</dbReference>
<organism evidence="1 2">
    <name type="scientific">Maledivibacter halophilus</name>
    <dbReference type="NCBI Taxonomy" id="36842"/>
    <lineage>
        <taxon>Bacteria</taxon>
        <taxon>Bacillati</taxon>
        <taxon>Bacillota</taxon>
        <taxon>Clostridia</taxon>
        <taxon>Peptostreptococcales</taxon>
        <taxon>Caminicellaceae</taxon>
        <taxon>Maledivibacter</taxon>
    </lineage>
</organism>
<dbReference type="AlphaFoldDB" id="A0A1T5M0P1"/>
<dbReference type="STRING" id="36842.SAMN02194393_03647"/>
<dbReference type="Pfam" id="PF06050">
    <property type="entry name" value="HGD-D"/>
    <property type="match status" value="1"/>
</dbReference>
<keyword evidence="2" id="KW-1185">Reference proteome</keyword>